<evidence type="ECO:0000313" key="2">
    <source>
        <dbReference type="EMBL" id="PAV17227.1"/>
    </source>
</evidence>
<proteinExistence type="predicted"/>
<accession>A0A286UCE6</accession>
<feature type="region of interest" description="Disordered" evidence="1">
    <location>
        <begin position="290"/>
        <end position="321"/>
    </location>
</feature>
<sequence>MDKSARLPSYFPSQPTPSYTHQPRPDEERLAITGENERARLPRGTFRVSSKNSRNAVTLELDNQEENASIPCFDKDAVIRGRIQLHNWERVQRVVVELEGQLKISIAEGGNKTRPLFRIAHVIWERDEADTQCPQTHEFLCPLPNSYSTSSGMRPLPPSFQVIFPGVPGLFANTFYTISVHVSRVWKIIPKPILTLSTPMKYYPRTTAPRVIKNTVPFFSLIKTAPEEYYQVVATMRSRPGSGFASIHCLLFVPSTCTYALNDEIPFHVQLTAPLSSLLSFAQSSSCSGHARSSTTTRLLSERRTTEHMDARPLVRSSSSTSASMRSSFATGISRAGRNNMTKYSVRVFLLRQIIVEVRGQRAWRTSVLGEGKLTPSPPGHSPPCTYPYAYTPQRQRSQNQPEFFSPSSSSSSLRPTPTPQPAGVRRLSTVYSRFSGLGGYVFGSNTGSKNITVPASEPQEDPGSDPIESLDWDGTVRVNNPTEIQTGGFAAGCLVVKDFIVLELQPPDPSKNPLIALQHTHPIKLVTDAYEDTWT</sequence>
<reference evidence="2 3" key="1">
    <citation type="journal article" date="2017" name="Mol. Ecol.">
        <title>Comparative and population genomic landscape of Phellinus noxius: A hypervariable fungus causing root rot in trees.</title>
        <authorList>
            <person name="Chung C.L."/>
            <person name="Lee T.J."/>
            <person name="Akiba M."/>
            <person name="Lee H.H."/>
            <person name="Kuo T.H."/>
            <person name="Liu D."/>
            <person name="Ke H.M."/>
            <person name="Yokoi T."/>
            <person name="Roa M.B."/>
            <person name="Lu M.J."/>
            <person name="Chang Y.Y."/>
            <person name="Ann P.J."/>
            <person name="Tsai J.N."/>
            <person name="Chen C.Y."/>
            <person name="Tzean S.S."/>
            <person name="Ota Y."/>
            <person name="Hattori T."/>
            <person name="Sahashi N."/>
            <person name="Liou R.F."/>
            <person name="Kikuchi T."/>
            <person name="Tsai I.J."/>
        </authorList>
    </citation>
    <scope>NUCLEOTIDE SEQUENCE [LARGE SCALE GENOMIC DNA]</scope>
    <source>
        <strain evidence="2 3">FFPRI411160</strain>
    </source>
</reference>
<evidence type="ECO:0000256" key="1">
    <source>
        <dbReference type="SAM" id="MobiDB-lite"/>
    </source>
</evidence>
<feature type="region of interest" description="Disordered" evidence="1">
    <location>
        <begin position="1"/>
        <end position="26"/>
    </location>
</feature>
<dbReference type="InParanoid" id="A0A286UCE6"/>
<dbReference type="OrthoDB" id="3252135at2759"/>
<comment type="caution">
    <text evidence="2">The sequence shown here is derived from an EMBL/GenBank/DDBJ whole genome shotgun (WGS) entry which is preliminary data.</text>
</comment>
<feature type="compositionally biased region" description="Low complexity" evidence="1">
    <location>
        <begin position="398"/>
        <end position="416"/>
    </location>
</feature>
<keyword evidence="3" id="KW-1185">Reference proteome</keyword>
<feature type="compositionally biased region" description="Pro residues" evidence="1">
    <location>
        <begin position="376"/>
        <end position="386"/>
    </location>
</feature>
<feature type="compositionally biased region" description="Low complexity" evidence="1">
    <location>
        <begin position="290"/>
        <end position="299"/>
    </location>
</feature>
<organism evidence="2 3">
    <name type="scientific">Pyrrhoderma noxium</name>
    <dbReference type="NCBI Taxonomy" id="2282107"/>
    <lineage>
        <taxon>Eukaryota</taxon>
        <taxon>Fungi</taxon>
        <taxon>Dikarya</taxon>
        <taxon>Basidiomycota</taxon>
        <taxon>Agaricomycotina</taxon>
        <taxon>Agaricomycetes</taxon>
        <taxon>Hymenochaetales</taxon>
        <taxon>Hymenochaetaceae</taxon>
        <taxon>Pyrrhoderma</taxon>
    </lineage>
</organism>
<feature type="region of interest" description="Disordered" evidence="1">
    <location>
        <begin position="370"/>
        <end position="425"/>
    </location>
</feature>
<dbReference type="EMBL" id="NBII01000007">
    <property type="protein sequence ID" value="PAV17227.1"/>
    <property type="molecule type" value="Genomic_DNA"/>
</dbReference>
<gene>
    <name evidence="2" type="ORF">PNOK_0729100</name>
</gene>
<dbReference type="AlphaFoldDB" id="A0A286UCE6"/>
<evidence type="ECO:0000313" key="3">
    <source>
        <dbReference type="Proteomes" id="UP000217199"/>
    </source>
</evidence>
<feature type="compositionally biased region" description="Basic and acidic residues" evidence="1">
    <location>
        <begin position="300"/>
        <end position="313"/>
    </location>
</feature>
<feature type="compositionally biased region" description="Polar residues" evidence="1">
    <location>
        <begin position="11"/>
        <end position="21"/>
    </location>
</feature>
<name>A0A286UCE6_9AGAM</name>
<dbReference type="STRING" id="2282107.A0A286UCE6"/>
<protein>
    <submittedName>
        <fullName evidence="2">Uncharacterized protein</fullName>
    </submittedName>
</protein>
<dbReference type="Proteomes" id="UP000217199">
    <property type="component" value="Unassembled WGS sequence"/>
</dbReference>